<accession>A0A5J4TIE7</accession>
<gene>
    <name evidence="2" type="ORF">EZS28_046436</name>
</gene>
<feature type="region of interest" description="Disordered" evidence="1">
    <location>
        <begin position="220"/>
        <end position="242"/>
    </location>
</feature>
<reference evidence="2 3" key="1">
    <citation type="submission" date="2019-03" db="EMBL/GenBank/DDBJ databases">
        <title>Single cell metagenomics reveals metabolic interactions within the superorganism composed of flagellate Streblomastix strix and complex community of Bacteroidetes bacteria on its surface.</title>
        <authorList>
            <person name="Treitli S.C."/>
            <person name="Kolisko M."/>
            <person name="Husnik F."/>
            <person name="Keeling P."/>
            <person name="Hampl V."/>
        </authorList>
    </citation>
    <scope>NUCLEOTIDE SEQUENCE [LARGE SCALE GENOMIC DNA]</scope>
    <source>
        <strain evidence="2">ST1C</strain>
    </source>
</reference>
<proteinExistence type="predicted"/>
<name>A0A5J4TIE7_9EUKA</name>
<sequence>MLNAIESSTEETNINVLRLSIGKGLPFESILAQNSGRNIALGNVVALLFELLLSPIQEESKEALNLLKEGITKRKDFKIAICGRVEFLLNLTGTGVRQWDPIEADELLFALLNSNEERKEKGIEKEQDEEGDNDDDEEGENNKLQYRIQDLILLLNSRGLKKVNMDQQSQYTLISALRDEIENIEKEKEENERINVDEKIQIKSQLDVLKEENEQSNKLLEREKEQRRQAVKEKQDSQTRQRELEEELKQKEQIISKFTQSEQNEINLRRIAEESEKIEKEEKERQIIRAEQAEKENKEIKAQNVELKSDLFKEIEIKEKEQNDKISYQKWFREELKKRQERDNQIKK</sequence>
<dbReference type="EMBL" id="SNRW01030466">
    <property type="protein sequence ID" value="KAA6358037.1"/>
    <property type="molecule type" value="Genomic_DNA"/>
</dbReference>
<dbReference type="Proteomes" id="UP000324800">
    <property type="component" value="Unassembled WGS sequence"/>
</dbReference>
<feature type="non-terminal residue" evidence="2">
    <location>
        <position position="1"/>
    </location>
</feature>
<dbReference type="AlphaFoldDB" id="A0A5J4TIE7"/>
<evidence type="ECO:0000256" key="1">
    <source>
        <dbReference type="SAM" id="MobiDB-lite"/>
    </source>
</evidence>
<protein>
    <submittedName>
        <fullName evidence="2">Uncharacterized protein</fullName>
    </submittedName>
</protein>
<feature type="compositionally biased region" description="Acidic residues" evidence="1">
    <location>
        <begin position="126"/>
        <end position="139"/>
    </location>
</feature>
<evidence type="ECO:0000313" key="3">
    <source>
        <dbReference type="Proteomes" id="UP000324800"/>
    </source>
</evidence>
<feature type="non-terminal residue" evidence="2">
    <location>
        <position position="348"/>
    </location>
</feature>
<evidence type="ECO:0000313" key="2">
    <source>
        <dbReference type="EMBL" id="KAA6358037.1"/>
    </source>
</evidence>
<organism evidence="2 3">
    <name type="scientific">Streblomastix strix</name>
    <dbReference type="NCBI Taxonomy" id="222440"/>
    <lineage>
        <taxon>Eukaryota</taxon>
        <taxon>Metamonada</taxon>
        <taxon>Preaxostyla</taxon>
        <taxon>Oxymonadida</taxon>
        <taxon>Streblomastigidae</taxon>
        <taxon>Streblomastix</taxon>
    </lineage>
</organism>
<comment type="caution">
    <text evidence="2">The sequence shown here is derived from an EMBL/GenBank/DDBJ whole genome shotgun (WGS) entry which is preliminary data.</text>
</comment>
<feature type="region of interest" description="Disordered" evidence="1">
    <location>
        <begin position="119"/>
        <end position="142"/>
    </location>
</feature>